<evidence type="ECO:0000256" key="1">
    <source>
        <dbReference type="ARBA" id="ARBA00004141"/>
    </source>
</evidence>
<keyword evidence="3 6" id="KW-0812">Transmembrane</keyword>
<organism evidence="7 8">
    <name type="scientific">Pantoea conspicua</name>
    <dbReference type="NCBI Taxonomy" id="472705"/>
    <lineage>
        <taxon>Bacteria</taxon>
        <taxon>Pseudomonadati</taxon>
        <taxon>Pseudomonadota</taxon>
        <taxon>Gammaproteobacteria</taxon>
        <taxon>Enterobacterales</taxon>
        <taxon>Erwiniaceae</taxon>
        <taxon>Pantoea</taxon>
    </lineage>
</organism>
<protein>
    <submittedName>
        <fullName evidence="7">AI-2E family transporter</fullName>
    </submittedName>
</protein>
<dbReference type="PANTHER" id="PTHR21716:SF64">
    <property type="entry name" value="AI-2 TRANSPORT PROTEIN TQSA"/>
    <property type="match status" value="1"/>
</dbReference>
<feature type="transmembrane region" description="Helical" evidence="6">
    <location>
        <begin position="68"/>
        <end position="87"/>
    </location>
</feature>
<dbReference type="InterPro" id="IPR002549">
    <property type="entry name" value="AI-2E-like"/>
</dbReference>
<evidence type="ECO:0000313" key="7">
    <source>
        <dbReference type="EMBL" id="ORM55898.1"/>
    </source>
</evidence>
<feature type="transmembrane region" description="Helical" evidence="6">
    <location>
        <begin position="302"/>
        <end position="324"/>
    </location>
</feature>
<evidence type="ECO:0000256" key="3">
    <source>
        <dbReference type="ARBA" id="ARBA00022692"/>
    </source>
</evidence>
<gene>
    <name evidence="7" type="ORF">HA41_00230</name>
</gene>
<dbReference type="AlphaFoldDB" id="A0A1X1C2J0"/>
<reference evidence="7 8" key="1">
    <citation type="journal article" date="2017" name="Antonie Van Leeuwenhoek">
        <title>Phylogenomic resolution of the bacterial genus Pantoea and its relationship with Erwinia and Tatumella.</title>
        <authorList>
            <person name="Palmer M."/>
            <person name="Steenkamp E.T."/>
            <person name="Coetzee M.P."/>
            <person name="Chan W.Y."/>
            <person name="van Zyl E."/>
            <person name="De Maayer P."/>
            <person name="Coutinho T.A."/>
            <person name="Blom J."/>
            <person name="Smits T.H."/>
            <person name="Duffy B."/>
            <person name="Venter S.N."/>
        </authorList>
    </citation>
    <scope>NUCLEOTIDE SEQUENCE [LARGE SCALE GENOMIC DNA]</scope>
    <source>
        <strain evidence="7 8">LMG 24534</strain>
    </source>
</reference>
<keyword evidence="8" id="KW-1185">Reference proteome</keyword>
<accession>A0A1X1C2J0</accession>
<dbReference type="Pfam" id="PF01594">
    <property type="entry name" value="AI-2E_transport"/>
    <property type="match status" value="1"/>
</dbReference>
<dbReference type="STRING" id="472705.GCA_001743465_02461"/>
<evidence type="ECO:0000256" key="6">
    <source>
        <dbReference type="SAM" id="Phobius"/>
    </source>
</evidence>
<feature type="transmembrane region" description="Helical" evidence="6">
    <location>
        <begin position="39"/>
        <end position="56"/>
    </location>
</feature>
<keyword evidence="4 6" id="KW-1133">Transmembrane helix</keyword>
<dbReference type="Proteomes" id="UP000193933">
    <property type="component" value="Unassembled WGS sequence"/>
</dbReference>
<comment type="similarity">
    <text evidence="2">Belongs to the autoinducer-2 exporter (AI-2E) (TC 2.A.86) family.</text>
</comment>
<evidence type="ECO:0000256" key="2">
    <source>
        <dbReference type="ARBA" id="ARBA00009773"/>
    </source>
</evidence>
<sequence length="344" mass="38447">MELSWFTLWPPLARVLFILTSLTIILCGLYLAAPWINQVLLAMLLSIMLDPLISWLEKKRIPRILSTLLVIILMLMVVIFTIIKLTVLTPDLMQLSRQAPLLLAARLEQLTLAFARLDIGITPDQLLAFIDAGAVVRLVTTFLTQIPGVISWWIMVFLMLLFMLYELPLLKRTLQQRVAGKHQAFYLALQEGIQSVIVYARVKTLTSLLGALIVGTGAQLMGLKFAFFWGVLMFVFNYVPVLGSFLAAIPPVIQSYILFDLQIALAVAGFFMVLNLCLSSVIEPLLIGKRLNMALTSQLLAFLFWQALLGITGAILAIPLTYLIKKVLLAGYPQQQDQESTLTQ</sequence>
<feature type="transmembrane region" description="Helical" evidence="6">
    <location>
        <begin position="12"/>
        <end position="33"/>
    </location>
</feature>
<dbReference type="RefSeq" id="WP_094119052.1">
    <property type="nucleotide sequence ID" value="NZ_MLFN01000001.1"/>
</dbReference>
<comment type="subcellular location">
    <subcellularLocation>
        <location evidence="1">Membrane</location>
        <topology evidence="1">Multi-pass membrane protein</topology>
    </subcellularLocation>
</comment>
<evidence type="ECO:0000313" key="8">
    <source>
        <dbReference type="Proteomes" id="UP000193933"/>
    </source>
</evidence>
<evidence type="ECO:0000256" key="4">
    <source>
        <dbReference type="ARBA" id="ARBA00022989"/>
    </source>
</evidence>
<feature type="transmembrane region" description="Helical" evidence="6">
    <location>
        <begin position="227"/>
        <end position="249"/>
    </location>
</feature>
<feature type="transmembrane region" description="Helical" evidence="6">
    <location>
        <begin position="204"/>
        <end position="221"/>
    </location>
</feature>
<keyword evidence="5 6" id="KW-0472">Membrane</keyword>
<dbReference type="PANTHER" id="PTHR21716">
    <property type="entry name" value="TRANSMEMBRANE PROTEIN"/>
    <property type="match status" value="1"/>
</dbReference>
<comment type="caution">
    <text evidence="7">The sequence shown here is derived from an EMBL/GenBank/DDBJ whole genome shotgun (WGS) entry which is preliminary data.</text>
</comment>
<dbReference type="GO" id="GO:0016020">
    <property type="term" value="C:membrane"/>
    <property type="evidence" value="ECO:0007669"/>
    <property type="project" value="UniProtKB-SubCell"/>
</dbReference>
<dbReference type="EMBL" id="MLFN01000001">
    <property type="protein sequence ID" value="ORM55898.1"/>
    <property type="molecule type" value="Genomic_DNA"/>
</dbReference>
<evidence type="ECO:0000256" key="5">
    <source>
        <dbReference type="ARBA" id="ARBA00023136"/>
    </source>
</evidence>
<dbReference type="GO" id="GO:0055085">
    <property type="term" value="P:transmembrane transport"/>
    <property type="evidence" value="ECO:0007669"/>
    <property type="project" value="TreeGrafter"/>
</dbReference>
<proteinExistence type="inferred from homology"/>
<feature type="transmembrane region" description="Helical" evidence="6">
    <location>
        <begin position="150"/>
        <end position="167"/>
    </location>
</feature>
<feature type="transmembrane region" description="Helical" evidence="6">
    <location>
        <begin position="261"/>
        <end position="282"/>
    </location>
</feature>
<name>A0A1X1C2J0_9GAMM</name>
<dbReference type="OrthoDB" id="9799225at2"/>